<protein>
    <submittedName>
        <fullName evidence="2">Uncharacterized protein</fullName>
    </submittedName>
</protein>
<keyword evidence="1" id="KW-0812">Transmembrane</keyword>
<reference evidence="2 3" key="1">
    <citation type="journal article" date="2018" name="ACS Chem. Biol.">
        <title>Ketoreductase domain dysfunction expands chemodiversity: malyngamide biosynthesis in the cyanobacterium Okeania hirsuta.</title>
        <authorList>
            <person name="Moss N.A."/>
            <person name="Leao T."/>
            <person name="Rankin M."/>
            <person name="McCullough T.M."/>
            <person name="Qu P."/>
            <person name="Korobeynikov A."/>
            <person name="Smith J.L."/>
            <person name="Gerwick L."/>
            <person name="Gerwick W.H."/>
        </authorList>
    </citation>
    <scope>NUCLEOTIDE SEQUENCE [LARGE SCALE GENOMIC DNA]</scope>
    <source>
        <strain evidence="2 3">PAB10Feb10-1</strain>
    </source>
</reference>
<evidence type="ECO:0000313" key="3">
    <source>
        <dbReference type="Proteomes" id="UP000269154"/>
    </source>
</evidence>
<feature type="transmembrane region" description="Helical" evidence="1">
    <location>
        <begin position="62"/>
        <end position="85"/>
    </location>
</feature>
<evidence type="ECO:0000313" key="2">
    <source>
        <dbReference type="EMBL" id="RQH43813.1"/>
    </source>
</evidence>
<feature type="transmembrane region" description="Helical" evidence="1">
    <location>
        <begin position="21"/>
        <end position="42"/>
    </location>
</feature>
<keyword evidence="3" id="KW-1185">Reference proteome</keyword>
<proteinExistence type="predicted"/>
<name>A0A3N6PDV2_9CYAN</name>
<sequence length="128" mass="15159">MNKDDPVLKVRVERLYRLIIYVRWLIVGLLWMSIGFLSLWSLRREISLWAEHFTWIAVRYALIYHRLPTLGLGLCIGMTTAVLVWQSRHILWGLSPEEQKRLEEQVCQISAQGPTNILWKWVIKDNSN</sequence>
<dbReference type="AlphaFoldDB" id="A0A3N6PDV2"/>
<evidence type="ECO:0000256" key="1">
    <source>
        <dbReference type="SAM" id="Phobius"/>
    </source>
</evidence>
<keyword evidence="1" id="KW-1133">Transmembrane helix</keyword>
<dbReference type="RefSeq" id="WP_124145686.1">
    <property type="nucleotide sequence ID" value="NZ_CAWOKI010000109.1"/>
</dbReference>
<accession>A0A3N6PDV2</accession>
<keyword evidence="1" id="KW-0472">Membrane</keyword>
<gene>
    <name evidence="2" type="ORF">D5R40_12290</name>
</gene>
<comment type="caution">
    <text evidence="2">The sequence shown here is derived from an EMBL/GenBank/DDBJ whole genome shotgun (WGS) entry which is preliminary data.</text>
</comment>
<dbReference type="Proteomes" id="UP000269154">
    <property type="component" value="Unassembled WGS sequence"/>
</dbReference>
<dbReference type="EMBL" id="RCBY01000057">
    <property type="protein sequence ID" value="RQH43813.1"/>
    <property type="molecule type" value="Genomic_DNA"/>
</dbReference>
<dbReference type="OrthoDB" id="425848at2"/>
<organism evidence="2 3">
    <name type="scientific">Okeania hirsuta</name>
    <dbReference type="NCBI Taxonomy" id="1458930"/>
    <lineage>
        <taxon>Bacteria</taxon>
        <taxon>Bacillati</taxon>
        <taxon>Cyanobacteriota</taxon>
        <taxon>Cyanophyceae</taxon>
        <taxon>Oscillatoriophycideae</taxon>
        <taxon>Oscillatoriales</taxon>
        <taxon>Microcoleaceae</taxon>
        <taxon>Okeania</taxon>
    </lineage>
</organism>